<protein>
    <submittedName>
        <fullName evidence="1">Uncharacterized protein</fullName>
    </submittedName>
</protein>
<accession>A0AAD9NUU0</accession>
<dbReference type="AlphaFoldDB" id="A0AAD9NUU0"/>
<dbReference type="EMBL" id="JAODUO010000320">
    <property type="protein sequence ID" value="KAK2183175.1"/>
    <property type="molecule type" value="Genomic_DNA"/>
</dbReference>
<proteinExistence type="predicted"/>
<reference evidence="1" key="1">
    <citation type="journal article" date="2023" name="Mol. Biol. Evol.">
        <title>Third-Generation Sequencing Reveals the Adaptive Role of the Epigenome in Three Deep-Sea Polychaetes.</title>
        <authorList>
            <person name="Perez M."/>
            <person name="Aroh O."/>
            <person name="Sun Y."/>
            <person name="Lan Y."/>
            <person name="Juniper S.K."/>
            <person name="Young C.R."/>
            <person name="Angers B."/>
            <person name="Qian P.Y."/>
        </authorList>
    </citation>
    <scope>NUCLEOTIDE SEQUENCE</scope>
    <source>
        <strain evidence="1">R07B-5</strain>
    </source>
</reference>
<evidence type="ECO:0000313" key="2">
    <source>
        <dbReference type="Proteomes" id="UP001209878"/>
    </source>
</evidence>
<gene>
    <name evidence="1" type="ORF">NP493_321g02003</name>
</gene>
<organism evidence="1 2">
    <name type="scientific">Ridgeia piscesae</name>
    <name type="common">Tubeworm</name>
    <dbReference type="NCBI Taxonomy" id="27915"/>
    <lineage>
        <taxon>Eukaryota</taxon>
        <taxon>Metazoa</taxon>
        <taxon>Spiralia</taxon>
        <taxon>Lophotrochozoa</taxon>
        <taxon>Annelida</taxon>
        <taxon>Polychaeta</taxon>
        <taxon>Sedentaria</taxon>
        <taxon>Canalipalpata</taxon>
        <taxon>Sabellida</taxon>
        <taxon>Siboglinidae</taxon>
        <taxon>Ridgeia</taxon>
    </lineage>
</organism>
<keyword evidence="2" id="KW-1185">Reference proteome</keyword>
<dbReference type="Proteomes" id="UP001209878">
    <property type="component" value="Unassembled WGS sequence"/>
</dbReference>
<evidence type="ECO:0000313" key="1">
    <source>
        <dbReference type="EMBL" id="KAK2183175.1"/>
    </source>
</evidence>
<name>A0AAD9NUU0_RIDPI</name>
<comment type="caution">
    <text evidence="1">The sequence shown here is derived from an EMBL/GenBank/DDBJ whole genome shotgun (WGS) entry which is preliminary data.</text>
</comment>
<sequence>MITEIMNFNRLLWWLPWPNVYMCYDYVHLYNLSDISAFETTTYSNVKCKSLKDTYCLKSCLLSAVRKSLYVYDSVVNSILNRTFKIRKV</sequence>